<dbReference type="InterPro" id="IPR047227">
    <property type="entry name" value="MEX3"/>
</dbReference>
<feature type="region of interest" description="Disordered" evidence="7">
    <location>
        <begin position="26"/>
        <end position="49"/>
    </location>
</feature>
<evidence type="ECO:0000313" key="10">
    <source>
        <dbReference type="Proteomes" id="UP001591681"/>
    </source>
</evidence>
<dbReference type="CDD" id="cd22424">
    <property type="entry name" value="KH-I_MEX3_rpt2"/>
    <property type="match status" value="1"/>
</dbReference>
<keyword evidence="3" id="KW-0963">Cytoplasm</keyword>
<dbReference type="PROSITE" id="PS50084">
    <property type="entry name" value="KH_TYPE_1"/>
    <property type="match status" value="2"/>
</dbReference>
<comment type="caution">
    <text evidence="9">The sequence shown here is derived from an EMBL/GenBank/DDBJ whole genome shotgun (WGS) entry which is preliminary data.</text>
</comment>
<evidence type="ECO:0000256" key="2">
    <source>
        <dbReference type="ARBA" id="ARBA00004496"/>
    </source>
</evidence>
<name>A0ABD1JY38_9TELE</name>
<comment type="subcellular location">
    <subcellularLocation>
        <location evidence="2">Cytoplasm</location>
    </subcellularLocation>
    <subcellularLocation>
        <location evidence="1">Nucleus</location>
    </subcellularLocation>
</comment>
<reference evidence="9 10" key="1">
    <citation type="submission" date="2024-09" db="EMBL/GenBank/DDBJ databases">
        <title>A chromosome-level genome assembly of Gray's grenadier anchovy, Coilia grayii.</title>
        <authorList>
            <person name="Fu Z."/>
        </authorList>
    </citation>
    <scope>NUCLEOTIDE SEQUENCE [LARGE SCALE GENOMIC DNA]</scope>
    <source>
        <strain evidence="9">G4</strain>
        <tissue evidence="9">Muscle</tissue>
    </source>
</reference>
<organism evidence="9 10">
    <name type="scientific">Coilia grayii</name>
    <name type="common">Gray's grenadier anchovy</name>
    <dbReference type="NCBI Taxonomy" id="363190"/>
    <lineage>
        <taxon>Eukaryota</taxon>
        <taxon>Metazoa</taxon>
        <taxon>Chordata</taxon>
        <taxon>Craniata</taxon>
        <taxon>Vertebrata</taxon>
        <taxon>Euteleostomi</taxon>
        <taxon>Actinopterygii</taxon>
        <taxon>Neopterygii</taxon>
        <taxon>Teleostei</taxon>
        <taxon>Clupei</taxon>
        <taxon>Clupeiformes</taxon>
        <taxon>Clupeoidei</taxon>
        <taxon>Engraulidae</taxon>
        <taxon>Coilinae</taxon>
        <taxon>Coilia</taxon>
    </lineage>
</organism>
<evidence type="ECO:0000256" key="3">
    <source>
        <dbReference type="ARBA" id="ARBA00022490"/>
    </source>
</evidence>
<dbReference type="InterPro" id="IPR036612">
    <property type="entry name" value="KH_dom_type_1_sf"/>
</dbReference>
<evidence type="ECO:0000313" key="9">
    <source>
        <dbReference type="EMBL" id="KAL2091741.1"/>
    </source>
</evidence>
<dbReference type="Proteomes" id="UP001591681">
    <property type="component" value="Unassembled WGS sequence"/>
</dbReference>
<evidence type="ECO:0000256" key="1">
    <source>
        <dbReference type="ARBA" id="ARBA00004123"/>
    </source>
</evidence>
<dbReference type="InterPro" id="IPR047228">
    <property type="entry name" value="KH-I_MEX3_rpt1"/>
</dbReference>
<protein>
    <recommendedName>
        <fullName evidence="8">K Homology domain-containing protein</fullName>
    </recommendedName>
</protein>
<feature type="region of interest" description="Disordered" evidence="7">
    <location>
        <begin position="534"/>
        <end position="571"/>
    </location>
</feature>
<feature type="compositionally biased region" description="Acidic residues" evidence="7">
    <location>
        <begin position="71"/>
        <end position="85"/>
    </location>
</feature>
<dbReference type="SUPFAM" id="SSF54791">
    <property type="entry name" value="Eukaryotic type KH-domain (KH-domain type I)"/>
    <property type="match status" value="2"/>
</dbReference>
<dbReference type="PANTHER" id="PTHR23285:SF8">
    <property type="entry name" value="RNA-BINDING E3 UBIQUITIN-PROTEIN LIGASE MEX3C"/>
    <property type="match status" value="1"/>
</dbReference>
<feature type="domain" description="K Homology" evidence="8">
    <location>
        <begin position="254"/>
        <end position="321"/>
    </location>
</feature>
<evidence type="ECO:0000256" key="7">
    <source>
        <dbReference type="SAM" id="MobiDB-lite"/>
    </source>
</evidence>
<evidence type="ECO:0000259" key="8">
    <source>
        <dbReference type="SMART" id="SM00322"/>
    </source>
</evidence>
<dbReference type="FunFam" id="3.30.1370.10:FF:000012">
    <property type="entry name" value="Mex-3 RNA-binding family member D"/>
    <property type="match status" value="1"/>
</dbReference>
<dbReference type="EMBL" id="JBHFQA010000010">
    <property type="protein sequence ID" value="KAL2091741.1"/>
    <property type="molecule type" value="Genomic_DNA"/>
</dbReference>
<gene>
    <name evidence="9" type="ORF">ACEWY4_011539</name>
</gene>
<dbReference type="InterPro" id="IPR004087">
    <property type="entry name" value="KH_dom"/>
</dbReference>
<dbReference type="GO" id="GO:0003723">
    <property type="term" value="F:RNA binding"/>
    <property type="evidence" value="ECO:0007669"/>
    <property type="project" value="UniProtKB-UniRule"/>
</dbReference>
<feature type="region of interest" description="Disordered" evidence="7">
    <location>
        <begin position="1"/>
        <end position="20"/>
    </location>
</feature>
<dbReference type="CDD" id="cd22423">
    <property type="entry name" value="KH-I_MEX3_rpt1"/>
    <property type="match status" value="1"/>
</dbReference>
<dbReference type="InterPro" id="IPR047226">
    <property type="entry name" value="KH-I_MEX3_rpt2"/>
</dbReference>
<dbReference type="FunFam" id="3.30.1370.10:FF:000013">
    <property type="entry name" value="Mex-3 RNA-binding family member B"/>
    <property type="match status" value="1"/>
</dbReference>
<dbReference type="PANTHER" id="PTHR23285">
    <property type="entry name" value="RING FINGER AND KH DOMAIN CONTAINING PROTEIN 1"/>
    <property type="match status" value="1"/>
</dbReference>
<proteinExistence type="predicted"/>
<feature type="region of interest" description="Disordered" evidence="7">
    <location>
        <begin position="69"/>
        <end position="91"/>
    </location>
</feature>
<feature type="compositionally biased region" description="Low complexity" evidence="7">
    <location>
        <begin position="410"/>
        <end position="423"/>
    </location>
</feature>
<dbReference type="InterPro" id="IPR004088">
    <property type="entry name" value="KH_dom_type_1"/>
</dbReference>
<feature type="domain" description="K Homology" evidence="8">
    <location>
        <begin position="156"/>
        <end position="224"/>
    </location>
</feature>
<dbReference type="Gene3D" id="3.30.1370.10">
    <property type="entry name" value="K Homology domain, type 1"/>
    <property type="match status" value="2"/>
</dbReference>
<keyword evidence="6" id="KW-0694">RNA-binding</keyword>
<dbReference type="GO" id="GO:0005737">
    <property type="term" value="C:cytoplasm"/>
    <property type="evidence" value="ECO:0007669"/>
    <property type="project" value="UniProtKB-SubCell"/>
</dbReference>
<dbReference type="GO" id="GO:0005634">
    <property type="term" value="C:nucleus"/>
    <property type="evidence" value="ECO:0007669"/>
    <property type="project" value="UniProtKB-SubCell"/>
</dbReference>
<dbReference type="Pfam" id="PF00013">
    <property type="entry name" value="KH_1"/>
    <property type="match status" value="2"/>
</dbReference>
<keyword evidence="10" id="KW-1185">Reference proteome</keyword>
<dbReference type="SMART" id="SM00322">
    <property type="entry name" value="KH"/>
    <property type="match status" value="2"/>
</dbReference>
<feature type="compositionally biased region" description="Polar residues" evidence="7">
    <location>
        <begin position="34"/>
        <end position="43"/>
    </location>
</feature>
<keyword evidence="4" id="KW-0677">Repeat</keyword>
<dbReference type="AlphaFoldDB" id="A0ABD1JY38"/>
<feature type="region of interest" description="Disordered" evidence="7">
    <location>
        <begin position="410"/>
        <end position="430"/>
    </location>
</feature>
<evidence type="ECO:0000256" key="5">
    <source>
        <dbReference type="ARBA" id="ARBA00023242"/>
    </source>
</evidence>
<sequence>MPSSTSLLENEETEPELPPLVQTFAGIGIEDHGGQSQAEQQSLPHPCRTSPFSLLGAVLDLQPIPLNQAGTEEDDEEKSEEEALNESESVSHSLLAQAHVSGLGSVMLPGHEAQEPVVLYGDGLDDSSAQQVPGMMIPYGESGYEPPLLNMRRKSVNTKECVEVPSSEHVAEIVGRQGCKIKALRAKTNTYIKTPVRGEEPIFVVTGRKEDVAMAKREILSAAEHFSHIRASRNKAGPMTSTGPGLTSAPTLPGQTTIQVRVPYRVVGLVVGPKGATIKRIQQQTHTYIVTPSRDKEPVFEVTGMPENVDRAREEIEAHIALRTGSCVDMTTDDNDFHCNGTDVSFETGNCGAWLHSNTVLPSGVHRGAGTGTSSARITASYRNDSSSSLGSGSSDSYYAGGANSRMADFSPTSPFNSNSSSGSSGGGGGGGSFWFGESSLVPAGSEELAGLDPSGFDGLPLATAPQTSVNPVQMVWNPFEQGIQLFDTRTPSFRDSQPGTPRLSPTFQEALEHPMAQFVQSAYPGSDTHKFPSYAAFSSSSDSTTSNSPPEHQFCGPPSRGAGLYSLPRE</sequence>
<feature type="compositionally biased region" description="Low complexity" evidence="7">
    <location>
        <begin position="539"/>
        <end position="549"/>
    </location>
</feature>
<evidence type="ECO:0000256" key="6">
    <source>
        <dbReference type="PROSITE-ProRule" id="PRU00117"/>
    </source>
</evidence>
<evidence type="ECO:0000256" key="4">
    <source>
        <dbReference type="ARBA" id="ARBA00022737"/>
    </source>
</evidence>
<accession>A0ABD1JY38</accession>
<keyword evidence="5" id="KW-0539">Nucleus</keyword>